<reference evidence="2 3" key="1">
    <citation type="submission" date="2017-06" db="EMBL/GenBank/DDBJ databases">
        <title>A platform for efficient transgenesis in Macrostomum lignano, a flatworm model organism for stem cell research.</title>
        <authorList>
            <person name="Berezikov E."/>
        </authorList>
    </citation>
    <scope>NUCLEOTIDE SEQUENCE [LARGE SCALE GENOMIC DNA]</scope>
    <source>
        <strain evidence="2">DV1</strain>
        <tissue evidence="2">Whole organism</tissue>
    </source>
</reference>
<name>A0A267HBG7_9PLAT</name>
<proteinExistence type="predicted"/>
<protein>
    <recommendedName>
        <fullName evidence="4">RRM domain-containing protein</fullName>
    </recommendedName>
</protein>
<dbReference type="EMBL" id="NIVC01000001">
    <property type="protein sequence ID" value="PAA94837.1"/>
    <property type="molecule type" value="Genomic_DNA"/>
</dbReference>
<dbReference type="AlphaFoldDB" id="A0A267HBG7"/>
<feature type="compositionally biased region" description="Low complexity" evidence="1">
    <location>
        <begin position="367"/>
        <end position="379"/>
    </location>
</feature>
<dbReference type="OrthoDB" id="10071796at2759"/>
<feature type="compositionally biased region" description="Polar residues" evidence="1">
    <location>
        <begin position="23"/>
        <end position="37"/>
    </location>
</feature>
<dbReference type="PANTHER" id="PTHR45725:SF18">
    <property type="entry name" value="ORC1-LIKE AAA ATPASE DOMAIN-CONTAINING PROTEIN"/>
    <property type="match status" value="1"/>
</dbReference>
<feature type="region of interest" description="Disordered" evidence="1">
    <location>
        <begin position="337"/>
        <end position="385"/>
    </location>
</feature>
<feature type="compositionally biased region" description="Low complexity" evidence="1">
    <location>
        <begin position="59"/>
        <end position="68"/>
    </location>
</feature>
<gene>
    <name evidence="2" type="ORF">BOX15_Mlig029196g1</name>
</gene>
<sequence>MSEDHKVGSFSDDSASLDKAISGNGSENPGIDNSPSDLINGGDEEAATSKVLTTPVFISENSESSLLASEEETSNFATPAATKEATKVPPSGDAAETSKVPPSGDAAQKSKVPPSGDAAQTSKVPPSGDAAESSKVPPSGDAAQTSKVPPSGDAAQTSKVPPSRDAAESSKVPPSGDAAETSKVPPSGDAEETSKVPPSGDAEETSKVPPSGDAAETSKVPPSGAAEETSKVPPSGAAEETSKVPPSGAAEETSKVNKAGEPAGTGASAVPTVNATSNPKPPPPAALLEANGGTHNAVAASTSGHIQRTDSCQGICAAADSSVTGGTLRKATTCPTDLSASTVSSGAVINQRPAGPPPVKVRRKEAPQQSAGDASADQQQPPPPRNYQFLAGDLEYFIVCGLPLSTTDQSLKRTFKGLFKKSLCDVSQVIIVPEIDSKTVLVFSGSGATPTAKVSKQLSLKRMQKKLQSSLFVSRFPEDANLNNMRAYASHSDEYLYKWTRLYFCPVSAQVAEEIQCQHFLVSNLSQSLLRSPSDLLIKFSQTMPTARSFFLPVDESESPLGYMLVRFNKSEDCLACYRLLQKHYSMEMTFVSLLEVCQLPGGFLVPAHNLLNWCRLEKPAASLSQPPQPRIVLDDPVRSPYLCTCHPAAQTVAPPPEKLHILANELENAMGNPSAIVDFKSVLLRLC</sequence>
<keyword evidence="3" id="KW-1185">Reference proteome</keyword>
<evidence type="ECO:0000256" key="1">
    <source>
        <dbReference type="SAM" id="MobiDB-lite"/>
    </source>
</evidence>
<feature type="compositionally biased region" description="Polar residues" evidence="1">
    <location>
        <begin position="142"/>
        <end position="160"/>
    </location>
</feature>
<evidence type="ECO:0000313" key="2">
    <source>
        <dbReference type="EMBL" id="PAA94837.1"/>
    </source>
</evidence>
<dbReference type="PANTHER" id="PTHR45725">
    <property type="entry name" value="FORMIN HOMOLOGY 2 FAMILY MEMBER"/>
    <property type="match status" value="1"/>
</dbReference>
<evidence type="ECO:0000313" key="3">
    <source>
        <dbReference type="Proteomes" id="UP000215902"/>
    </source>
</evidence>
<organism evidence="2 3">
    <name type="scientific">Macrostomum lignano</name>
    <dbReference type="NCBI Taxonomy" id="282301"/>
    <lineage>
        <taxon>Eukaryota</taxon>
        <taxon>Metazoa</taxon>
        <taxon>Spiralia</taxon>
        <taxon>Lophotrochozoa</taxon>
        <taxon>Platyhelminthes</taxon>
        <taxon>Rhabditophora</taxon>
        <taxon>Macrostomorpha</taxon>
        <taxon>Macrostomida</taxon>
        <taxon>Macrostomidae</taxon>
        <taxon>Macrostomum</taxon>
    </lineage>
</organism>
<dbReference type="Proteomes" id="UP000215902">
    <property type="component" value="Unassembled WGS sequence"/>
</dbReference>
<comment type="caution">
    <text evidence="2">The sequence shown here is derived from an EMBL/GenBank/DDBJ whole genome shotgun (WGS) entry which is preliminary data.</text>
</comment>
<evidence type="ECO:0008006" key="4">
    <source>
        <dbReference type="Google" id="ProtNLM"/>
    </source>
</evidence>
<dbReference type="InterPro" id="IPR051425">
    <property type="entry name" value="Formin_Homology"/>
</dbReference>
<dbReference type="STRING" id="282301.A0A267HBG7"/>
<accession>A0A267HBG7</accession>
<feature type="compositionally biased region" description="Polar residues" evidence="1">
    <location>
        <begin position="337"/>
        <end position="348"/>
    </location>
</feature>
<feature type="region of interest" description="Disordered" evidence="1">
    <location>
        <begin position="1"/>
        <end position="302"/>
    </location>
</feature>